<dbReference type="Proteomes" id="UP000198943">
    <property type="component" value="Unassembled WGS sequence"/>
</dbReference>
<dbReference type="InterPro" id="IPR052016">
    <property type="entry name" value="Bact_Sigma-Reg"/>
</dbReference>
<dbReference type="InterPro" id="IPR001932">
    <property type="entry name" value="PPM-type_phosphatase-like_dom"/>
</dbReference>
<reference evidence="11" key="1">
    <citation type="submission" date="2016-10" db="EMBL/GenBank/DDBJ databases">
        <authorList>
            <person name="Varghese N."/>
            <person name="Submissions S."/>
        </authorList>
    </citation>
    <scope>NUCLEOTIDE SEQUENCE [LARGE SCALE GENOMIC DNA]</scope>
    <source>
        <strain evidence="11">DSM 11005</strain>
    </source>
</reference>
<dbReference type="SMART" id="SM00304">
    <property type="entry name" value="HAMP"/>
    <property type="match status" value="1"/>
</dbReference>
<dbReference type="Gene3D" id="3.30.450.20">
    <property type="entry name" value="PAS domain"/>
    <property type="match status" value="2"/>
</dbReference>
<dbReference type="AlphaFoldDB" id="A0A1G6NUJ9"/>
<dbReference type="InterPro" id="IPR003660">
    <property type="entry name" value="HAMP_dom"/>
</dbReference>
<dbReference type="PROSITE" id="PS50885">
    <property type="entry name" value="HAMP"/>
    <property type="match status" value="1"/>
</dbReference>
<keyword evidence="2" id="KW-1003">Cell membrane</keyword>
<dbReference type="Gene3D" id="3.60.40.10">
    <property type="entry name" value="PPM-type phosphatase domain"/>
    <property type="match status" value="1"/>
</dbReference>
<keyword evidence="11" id="KW-1185">Reference proteome</keyword>
<dbReference type="CDD" id="cd12913">
    <property type="entry name" value="PDC1_MCP_like"/>
    <property type="match status" value="1"/>
</dbReference>
<comment type="subcellular location">
    <subcellularLocation>
        <location evidence="1">Cell membrane</location>
        <topology evidence="1">Multi-pass membrane protein</topology>
    </subcellularLocation>
</comment>
<evidence type="ECO:0000256" key="4">
    <source>
        <dbReference type="ARBA" id="ARBA00022801"/>
    </source>
</evidence>
<dbReference type="SMART" id="SM00331">
    <property type="entry name" value="PP2C_SIG"/>
    <property type="match status" value="1"/>
</dbReference>
<evidence type="ECO:0000256" key="8">
    <source>
        <dbReference type="SAM" id="Phobius"/>
    </source>
</evidence>
<dbReference type="RefSeq" id="WP_093731020.1">
    <property type="nucleotide sequence ID" value="NZ_FMYW01000016.1"/>
</dbReference>
<feature type="transmembrane region" description="Helical" evidence="8">
    <location>
        <begin position="9"/>
        <end position="32"/>
    </location>
</feature>
<dbReference type="OrthoDB" id="9760371at2"/>
<dbReference type="GO" id="GO:0007165">
    <property type="term" value="P:signal transduction"/>
    <property type="evidence" value="ECO:0007669"/>
    <property type="project" value="InterPro"/>
</dbReference>
<dbReference type="Pfam" id="PF00672">
    <property type="entry name" value="HAMP"/>
    <property type="match status" value="1"/>
</dbReference>
<keyword evidence="7" id="KW-0175">Coiled coil</keyword>
<feature type="domain" description="HAMP" evidence="9">
    <location>
        <begin position="409"/>
        <end position="461"/>
    </location>
</feature>
<dbReference type="EMBL" id="FMYW01000016">
    <property type="protein sequence ID" value="SDC70917.1"/>
    <property type="molecule type" value="Genomic_DNA"/>
</dbReference>
<dbReference type="Gene3D" id="6.10.340.10">
    <property type="match status" value="1"/>
</dbReference>
<dbReference type="SUPFAM" id="SSF81606">
    <property type="entry name" value="PP2C-like"/>
    <property type="match status" value="1"/>
</dbReference>
<gene>
    <name evidence="10" type="ORF">SAMN04487864_1169</name>
</gene>
<protein>
    <submittedName>
        <fullName evidence="10">Sigma-B regulation protein RsbU (Phosphoserine phosphatase)</fullName>
    </submittedName>
</protein>
<evidence type="ECO:0000256" key="6">
    <source>
        <dbReference type="ARBA" id="ARBA00023136"/>
    </source>
</evidence>
<dbReference type="PANTHER" id="PTHR43156">
    <property type="entry name" value="STAGE II SPORULATION PROTEIN E-RELATED"/>
    <property type="match status" value="1"/>
</dbReference>
<sequence length="725" mass="80002">MKLDIRRKVLFLVLSGSLLTFLLINVFLYFGLYRIRATVETKNEELGEETAEYTEQLVEAQIKKRMGEITRLRARYVDGGLMSTTADVEYIADVMNALLKGDVQSAGHPIPNALYVDVPAGQPFIHYSPDLARQGVSPALQREIRLTSGFIGSLLGMSACSDFYQTVYLGSKNGYTIMVQQREEKETLSILCTEPIRHTYDPRKRDWYKLGKDASKPVFTDPYINPVTGDPCVSCVVPYYDTEGFAGVAGIDCSVQDLYEQIMETAISSTERSFVLGNKGEIIISSKEKGLLSVSLDSKDLRKSAESSIAREAANMVAGKTDMKPVTIDGKEYYLAYAPIKSLGWSFGTLIAKDETLSPAMDAKNEVRDWMSDFRRTMRGQITGYGAMLAAAMALLLIGLIGFGTRSAKRFVKPILELEDGVKQIARGNLDKKLSLETGDEIEHLADSVNNMAAELKTYIADLSKVTAENERIATELSVARNIQEGMLPKTFPAFPDLKEFDIYASMHAAKQVGGDFYDFYLVDEDHLAVTIGDVSGKGVPAALFMVVAKTVLQNNMLLLKKAEALGEVMARANDRLCRDNEEDMFVTVFMGLLNIKTGEFRYVNAGHNRPLLRCGANGFDWLPKADTCMIGIMEGLEFPVRKLQLNPGDCLFLYTDGVTEAMDPGGNLFTEGKLKDLLGTVPGEMETKDILALVSQAVKAHAGEAEQSDDVTMLGLLYKGQEKQ</sequence>
<feature type="transmembrane region" description="Helical" evidence="8">
    <location>
        <begin position="382"/>
        <end position="403"/>
    </location>
</feature>
<dbReference type="Pfam" id="PF02743">
    <property type="entry name" value="dCache_1"/>
    <property type="match status" value="1"/>
</dbReference>
<organism evidence="10 11">
    <name type="scientific">Succiniclasticum ruminis</name>
    <dbReference type="NCBI Taxonomy" id="40841"/>
    <lineage>
        <taxon>Bacteria</taxon>
        <taxon>Bacillati</taxon>
        <taxon>Bacillota</taxon>
        <taxon>Negativicutes</taxon>
        <taxon>Acidaminococcales</taxon>
        <taxon>Acidaminococcaceae</taxon>
        <taxon>Succiniclasticum</taxon>
    </lineage>
</organism>
<feature type="coiled-coil region" evidence="7">
    <location>
        <begin position="36"/>
        <end position="63"/>
    </location>
</feature>
<dbReference type="InterPro" id="IPR033479">
    <property type="entry name" value="dCache_1"/>
</dbReference>
<dbReference type="CDD" id="cd06225">
    <property type="entry name" value="HAMP"/>
    <property type="match status" value="1"/>
</dbReference>
<evidence type="ECO:0000256" key="3">
    <source>
        <dbReference type="ARBA" id="ARBA00022692"/>
    </source>
</evidence>
<evidence type="ECO:0000256" key="2">
    <source>
        <dbReference type="ARBA" id="ARBA00022475"/>
    </source>
</evidence>
<evidence type="ECO:0000313" key="11">
    <source>
        <dbReference type="Proteomes" id="UP000198943"/>
    </source>
</evidence>
<keyword evidence="4" id="KW-0378">Hydrolase</keyword>
<name>A0A1G6NUJ9_9FIRM</name>
<keyword evidence="3 8" id="KW-0812">Transmembrane</keyword>
<proteinExistence type="predicted"/>
<evidence type="ECO:0000259" key="9">
    <source>
        <dbReference type="PROSITE" id="PS50885"/>
    </source>
</evidence>
<evidence type="ECO:0000256" key="1">
    <source>
        <dbReference type="ARBA" id="ARBA00004651"/>
    </source>
</evidence>
<evidence type="ECO:0000256" key="5">
    <source>
        <dbReference type="ARBA" id="ARBA00022989"/>
    </source>
</evidence>
<dbReference type="InterPro" id="IPR036457">
    <property type="entry name" value="PPM-type-like_dom_sf"/>
</dbReference>
<dbReference type="GO" id="GO:0016791">
    <property type="term" value="F:phosphatase activity"/>
    <property type="evidence" value="ECO:0007669"/>
    <property type="project" value="TreeGrafter"/>
</dbReference>
<dbReference type="SUPFAM" id="SSF103190">
    <property type="entry name" value="Sensory domain-like"/>
    <property type="match status" value="1"/>
</dbReference>
<dbReference type="CDD" id="cd12912">
    <property type="entry name" value="PDC2_MCP_like"/>
    <property type="match status" value="1"/>
</dbReference>
<dbReference type="GO" id="GO:0005886">
    <property type="term" value="C:plasma membrane"/>
    <property type="evidence" value="ECO:0007669"/>
    <property type="project" value="UniProtKB-SubCell"/>
</dbReference>
<dbReference type="Pfam" id="PF07228">
    <property type="entry name" value="SpoIIE"/>
    <property type="match status" value="1"/>
</dbReference>
<keyword evidence="6 8" id="KW-0472">Membrane</keyword>
<evidence type="ECO:0000313" key="10">
    <source>
        <dbReference type="EMBL" id="SDC70917.1"/>
    </source>
</evidence>
<accession>A0A1G6NUJ9</accession>
<keyword evidence="5 8" id="KW-1133">Transmembrane helix</keyword>
<dbReference type="SUPFAM" id="SSF158472">
    <property type="entry name" value="HAMP domain-like"/>
    <property type="match status" value="1"/>
</dbReference>
<dbReference type="InterPro" id="IPR029151">
    <property type="entry name" value="Sensor-like_sf"/>
</dbReference>
<dbReference type="PANTHER" id="PTHR43156:SF2">
    <property type="entry name" value="STAGE II SPORULATION PROTEIN E"/>
    <property type="match status" value="1"/>
</dbReference>
<evidence type="ECO:0000256" key="7">
    <source>
        <dbReference type="SAM" id="Coils"/>
    </source>
</evidence>